<dbReference type="InterPro" id="IPR036770">
    <property type="entry name" value="Ankyrin_rpt-contain_sf"/>
</dbReference>
<protein>
    <submittedName>
        <fullName evidence="2">Uncharacterized protein</fullName>
    </submittedName>
</protein>
<sequence length="214" mass="23288">MSSPQPNIYTLAADNSPALLPLLRSNPALASSQDDSGYSLLHAAASYGHVDLLRTLVQEFQVNVNLVDEDGETCLFVTESVEVARCLTEELGVDRDHKNHIGLKAEESIANEGDFPSLIEYLQGSQAANSPGDLLNAATGLPPNVTVNVGSIPDPATNGDEAVDPEFRRRIEELAARENFHTEEGQRELRQLVTDALRGVNAATQERDVRRRTD</sequence>
<dbReference type="InterPro" id="IPR002110">
    <property type="entry name" value="Ankyrin_rpt"/>
</dbReference>
<dbReference type="SMART" id="SM00248">
    <property type="entry name" value="ANK"/>
    <property type="match status" value="1"/>
</dbReference>
<gene>
    <name evidence="2" type="ORF">AJ78_05387</name>
</gene>
<dbReference type="VEuPathDB" id="FungiDB:AJ78_05387"/>
<dbReference type="PROSITE" id="PS50297">
    <property type="entry name" value="ANK_REP_REGION"/>
    <property type="match status" value="1"/>
</dbReference>
<organism evidence="2 3">
    <name type="scientific">Emergomyces pasteurianus Ep9510</name>
    <dbReference type="NCBI Taxonomy" id="1447872"/>
    <lineage>
        <taxon>Eukaryota</taxon>
        <taxon>Fungi</taxon>
        <taxon>Dikarya</taxon>
        <taxon>Ascomycota</taxon>
        <taxon>Pezizomycotina</taxon>
        <taxon>Eurotiomycetes</taxon>
        <taxon>Eurotiomycetidae</taxon>
        <taxon>Onygenales</taxon>
        <taxon>Ajellomycetaceae</taxon>
        <taxon>Emergomyces</taxon>
    </lineage>
</organism>
<evidence type="ECO:0000256" key="1">
    <source>
        <dbReference type="PROSITE-ProRule" id="PRU00023"/>
    </source>
</evidence>
<dbReference type="Proteomes" id="UP000182235">
    <property type="component" value="Unassembled WGS sequence"/>
</dbReference>
<dbReference type="SUPFAM" id="SSF48403">
    <property type="entry name" value="Ankyrin repeat"/>
    <property type="match status" value="1"/>
</dbReference>
<dbReference type="Pfam" id="PF12796">
    <property type="entry name" value="Ank_2"/>
    <property type="match status" value="1"/>
</dbReference>
<reference evidence="2 3" key="1">
    <citation type="submission" date="2015-07" db="EMBL/GenBank/DDBJ databases">
        <title>Emmonsia species relationships and genome sequence.</title>
        <authorList>
            <consortium name="The Broad Institute Genomics Platform"/>
            <person name="Cuomo C.A."/>
            <person name="Munoz J.F."/>
            <person name="Imamovic A."/>
            <person name="Priest M.E."/>
            <person name="Young S."/>
            <person name="Clay O.K."/>
            <person name="McEwen J.G."/>
        </authorList>
    </citation>
    <scope>NUCLEOTIDE SEQUENCE [LARGE SCALE GENOMIC DNA]</scope>
    <source>
        <strain evidence="2 3">UAMH 9510</strain>
    </source>
</reference>
<comment type="caution">
    <text evidence="2">The sequence shown here is derived from an EMBL/GenBank/DDBJ whole genome shotgun (WGS) entry which is preliminary data.</text>
</comment>
<dbReference type="EMBL" id="LGRN01000232">
    <property type="protein sequence ID" value="OJD14258.1"/>
    <property type="molecule type" value="Genomic_DNA"/>
</dbReference>
<name>A0A1J9PE27_9EURO</name>
<proteinExistence type="predicted"/>
<dbReference type="AlphaFoldDB" id="A0A1J9PE27"/>
<feature type="repeat" description="ANK" evidence="1">
    <location>
        <begin position="36"/>
        <end position="69"/>
    </location>
</feature>
<dbReference type="Gene3D" id="1.25.40.20">
    <property type="entry name" value="Ankyrin repeat-containing domain"/>
    <property type="match status" value="1"/>
</dbReference>
<dbReference type="PROSITE" id="PS50088">
    <property type="entry name" value="ANK_REPEAT"/>
    <property type="match status" value="1"/>
</dbReference>
<dbReference type="OrthoDB" id="19174at2759"/>
<evidence type="ECO:0000313" key="3">
    <source>
        <dbReference type="Proteomes" id="UP000182235"/>
    </source>
</evidence>
<keyword evidence="3" id="KW-1185">Reference proteome</keyword>
<evidence type="ECO:0000313" key="2">
    <source>
        <dbReference type="EMBL" id="OJD14258.1"/>
    </source>
</evidence>
<dbReference type="STRING" id="1447872.A0A1J9PE27"/>
<keyword evidence="1" id="KW-0040">ANK repeat</keyword>
<accession>A0A1J9PE27</accession>